<evidence type="ECO:0000313" key="5">
    <source>
        <dbReference type="Proteomes" id="UP000582837"/>
    </source>
</evidence>
<dbReference type="InterPro" id="IPR020904">
    <property type="entry name" value="Sc_DH/Rdtase_CS"/>
</dbReference>
<name>A0A841H5V8_9BACT</name>
<accession>A0A841H5V8</accession>
<dbReference type="PROSITE" id="PS00061">
    <property type="entry name" value="ADH_SHORT"/>
    <property type="match status" value="1"/>
</dbReference>
<dbReference type="Pfam" id="PF00106">
    <property type="entry name" value="adh_short"/>
    <property type="match status" value="1"/>
</dbReference>
<dbReference type="PRINTS" id="PR00081">
    <property type="entry name" value="GDHRDH"/>
</dbReference>
<dbReference type="PANTHER" id="PTHR42879">
    <property type="entry name" value="3-OXOACYL-(ACYL-CARRIER-PROTEIN) REDUCTASE"/>
    <property type="match status" value="1"/>
</dbReference>
<comment type="caution">
    <text evidence="4">The sequence shown here is derived from an EMBL/GenBank/DDBJ whole genome shotgun (WGS) entry which is preliminary data.</text>
</comment>
<dbReference type="InterPro" id="IPR057326">
    <property type="entry name" value="KR_dom"/>
</dbReference>
<reference evidence="4 5" key="1">
    <citation type="submission" date="2020-08" db="EMBL/GenBank/DDBJ databases">
        <title>Genomic Encyclopedia of Type Strains, Phase IV (KMG-IV): sequencing the most valuable type-strain genomes for metagenomic binning, comparative biology and taxonomic classification.</title>
        <authorList>
            <person name="Goeker M."/>
        </authorList>
    </citation>
    <scope>NUCLEOTIDE SEQUENCE [LARGE SCALE GENOMIC DNA]</scope>
    <source>
        <strain evidence="4 5">DSM 29007</strain>
    </source>
</reference>
<dbReference type="InterPro" id="IPR002347">
    <property type="entry name" value="SDR_fam"/>
</dbReference>
<dbReference type="InterPro" id="IPR036291">
    <property type="entry name" value="NAD(P)-bd_dom_sf"/>
</dbReference>
<dbReference type="SMART" id="SM00822">
    <property type="entry name" value="PKS_KR"/>
    <property type="match status" value="1"/>
</dbReference>
<comment type="similarity">
    <text evidence="1 2">Belongs to the short-chain dehydrogenases/reductases (SDR) family.</text>
</comment>
<gene>
    <name evidence="4" type="ORF">HNQ61_005010</name>
</gene>
<evidence type="ECO:0000259" key="3">
    <source>
        <dbReference type="SMART" id="SM00822"/>
    </source>
</evidence>
<evidence type="ECO:0000256" key="2">
    <source>
        <dbReference type="RuleBase" id="RU000363"/>
    </source>
</evidence>
<evidence type="ECO:0000256" key="1">
    <source>
        <dbReference type="ARBA" id="ARBA00006484"/>
    </source>
</evidence>
<dbReference type="EMBL" id="JACHIA010000023">
    <property type="protein sequence ID" value="MBB6073343.1"/>
    <property type="molecule type" value="Genomic_DNA"/>
</dbReference>
<keyword evidence="5" id="KW-1185">Reference proteome</keyword>
<dbReference type="Proteomes" id="UP000582837">
    <property type="component" value="Unassembled WGS sequence"/>
</dbReference>
<proteinExistence type="inferred from homology"/>
<dbReference type="GO" id="GO:0032787">
    <property type="term" value="P:monocarboxylic acid metabolic process"/>
    <property type="evidence" value="ECO:0007669"/>
    <property type="project" value="UniProtKB-ARBA"/>
</dbReference>
<dbReference type="SUPFAM" id="SSF51735">
    <property type="entry name" value="NAD(P)-binding Rossmann-fold domains"/>
    <property type="match status" value="1"/>
</dbReference>
<dbReference type="RefSeq" id="WP_170033032.1">
    <property type="nucleotide sequence ID" value="NZ_JABDTL010000001.1"/>
</dbReference>
<dbReference type="NCBIfam" id="NF009466">
    <property type="entry name" value="PRK12826.1-2"/>
    <property type="match status" value="1"/>
</dbReference>
<dbReference type="InterPro" id="IPR050259">
    <property type="entry name" value="SDR"/>
</dbReference>
<dbReference type="PANTHER" id="PTHR42879:SF2">
    <property type="entry name" value="3-OXOACYL-[ACYL-CARRIER-PROTEIN] REDUCTASE FABG"/>
    <property type="match status" value="1"/>
</dbReference>
<dbReference type="AlphaFoldDB" id="A0A841H5V8"/>
<sequence>MSDGRHLAGNLAVVTGGGRGIGAAIAEALAELGAGVAVLGRDADELRGRAASIAEAHGVRTHAAVCDVTDEVAVQHAFSDIRAALGEVHILVNNAGQSAGVAFGDTTREVWDRMLAVNLTGTFHCTQQVVPAMQAAKWGRIINIASTAGQKGYSHTAAYCAAKHGVVGLTRALAMETARQGITVNAVCPGYTDTDMARSAIDNLVRAGRTEDDALRAITRVMPIDRLIRPEEVASAVAWLCAPGAAAVTGQCIGVAGGEVM</sequence>
<protein>
    <submittedName>
        <fullName evidence="4">NAD(P)-dependent dehydrogenase (Short-subunit alcohol dehydrogenase family)</fullName>
    </submittedName>
</protein>
<dbReference type="PRINTS" id="PR00080">
    <property type="entry name" value="SDRFAMILY"/>
</dbReference>
<evidence type="ECO:0000313" key="4">
    <source>
        <dbReference type="EMBL" id="MBB6073343.1"/>
    </source>
</evidence>
<feature type="domain" description="Ketoreductase" evidence="3">
    <location>
        <begin position="10"/>
        <end position="190"/>
    </location>
</feature>
<dbReference type="Gene3D" id="3.40.50.720">
    <property type="entry name" value="NAD(P)-binding Rossmann-like Domain"/>
    <property type="match status" value="1"/>
</dbReference>
<organism evidence="4 5">
    <name type="scientific">Longimicrobium terrae</name>
    <dbReference type="NCBI Taxonomy" id="1639882"/>
    <lineage>
        <taxon>Bacteria</taxon>
        <taxon>Pseudomonadati</taxon>
        <taxon>Gemmatimonadota</taxon>
        <taxon>Longimicrobiia</taxon>
        <taxon>Longimicrobiales</taxon>
        <taxon>Longimicrobiaceae</taxon>
        <taxon>Longimicrobium</taxon>
    </lineage>
</organism>
<dbReference type="CDD" id="cd05233">
    <property type="entry name" value="SDR_c"/>
    <property type="match status" value="1"/>
</dbReference>
<dbReference type="FunFam" id="3.40.50.720:FF:000084">
    <property type="entry name" value="Short-chain dehydrogenase reductase"/>
    <property type="match status" value="1"/>
</dbReference>